<name>A0A7W6LHH7_9HYPH</name>
<keyword evidence="1" id="KW-1133">Transmembrane helix</keyword>
<dbReference type="EMBL" id="JACIEC010000003">
    <property type="protein sequence ID" value="MBB4144484.1"/>
    <property type="molecule type" value="Genomic_DNA"/>
</dbReference>
<evidence type="ECO:0008006" key="4">
    <source>
        <dbReference type="Google" id="ProtNLM"/>
    </source>
</evidence>
<protein>
    <recommendedName>
        <fullName evidence="4">Prolipoprotein diacylglyceryl transferase</fullName>
    </recommendedName>
</protein>
<accession>A0A7W6LHH7</accession>
<proteinExistence type="predicted"/>
<dbReference type="AlphaFoldDB" id="A0A7W6LHH7"/>
<reference evidence="2 3" key="1">
    <citation type="submission" date="2020-08" db="EMBL/GenBank/DDBJ databases">
        <title>Genomic Encyclopedia of Type Strains, Phase IV (KMG-IV): sequencing the most valuable type-strain genomes for metagenomic binning, comparative biology and taxonomic classification.</title>
        <authorList>
            <person name="Goeker M."/>
        </authorList>
    </citation>
    <scope>NUCLEOTIDE SEQUENCE [LARGE SCALE GENOMIC DNA]</scope>
    <source>
        <strain evidence="2 3">DSM 29514</strain>
    </source>
</reference>
<keyword evidence="1" id="KW-0812">Transmembrane</keyword>
<keyword evidence="1" id="KW-0472">Membrane</keyword>
<feature type="transmembrane region" description="Helical" evidence="1">
    <location>
        <begin position="13"/>
        <end position="32"/>
    </location>
</feature>
<evidence type="ECO:0000256" key="1">
    <source>
        <dbReference type="SAM" id="Phobius"/>
    </source>
</evidence>
<dbReference type="Proteomes" id="UP000519897">
    <property type="component" value="Unassembled WGS sequence"/>
</dbReference>
<evidence type="ECO:0000313" key="3">
    <source>
        <dbReference type="Proteomes" id="UP000519897"/>
    </source>
</evidence>
<sequence length="41" mass="4229">MLSIPTPFDLSPAIGWPVHVIGIFAVLLAAIAKIRATGIAS</sequence>
<comment type="caution">
    <text evidence="2">The sequence shown here is derived from an EMBL/GenBank/DDBJ whole genome shotgun (WGS) entry which is preliminary data.</text>
</comment>
<gene>
    <name evidence="2" type="ORF">GGQ72_003041</name>
</gene>
<keyword evidence="3" id="KW-1185">Reference proteome</keyword>
<evidence type="ECO:0000313" key="2">
    <source>
        <dbReference type="EMBL" id="MBB4144484.1"/>
    </source>
</evidence>
<organism evidence="2 3">
    <name type="scientific">Rhizobium rhizoryzae</name>
    <dbReference type="NCBI Taxonomy" id="451876"/>
    <lineage>
        <taxon>Bacteria</taxon>
        <taxon>Pseudomonadati</taxon>
        <taxon>Pseudomonadota</taxon>
        <taxon>Alphaproteobacteria</taxon>
        <taxon>Hyphomicrobiales</taxon>
        <taxon>Rhizobiaceae</taxon>
        <taxon>Rhizobium/Agrobacterium group</taxon>
        <taxon>Rhizobium</taxon>
    </lineage>
</organism>